<name>A0A255ZJD0_9FLAO</name>
<keyword evidence="3" id="KW-1185">Reference proteome</keyword>
<dbReference type="AlphaFoldDB" id="A0A255ZJD0"/>
<accession>A0A255ZJD0</accession>
<keyword evidence="1" id="KW-0812">Transmembrane</keyword>
<evidence type="ECO:0000313" key="3">
    <source>
        <dbReference type="Proteomes" id="UP000216605"/>
    </source>
</evidence>
<evidence type="ECO:0008006" key="4">
    <source>
        <dbReference type="Google" id="ProtNLM"/>
    </source>
</evidence>
<dbReference type="OrthoDB" id="662072at2"/>
<evidence type="ECO:0000313" key="2">
    <source>
        <dbReference type="EMBL" id="OYQ41586.1"/>
    </source>
</evidence>
<dbReference type="Proteomes" id="UP000216605">
    <property type="component" value="Unassembled WGS sequence"/>
</dbReference>
<dbReference type="SUPFAM" id="SSF52833">
    <property type="entry name" value="Thioredoxin-like"/>
    <property type="match status" value="1"/>
</dbReference>
<sequence length="147" mass="17463">MKKIIYILIALVAAVFVIQIVRFNYQGRKARNFEYVNIENKKLKLKNVFDKKTEKYLLYILPECESCITKIEELVKTKANEAQIIVISAGLSNFDYEQYYLNKLENKDVTFLIDVKNNFYRDFGLGFVEEFPTVIMYNKEKNTFKRI</sequence>
<proteinExistence type="predicted"/>
<keyword evidence="1" id="KW-0472">Membrane</keyword>
<dbReference type="RefSeq" id="WP_094412964.1">
    <property type="nucleotide sequence ID" value="NZ_NOXV01000202.1"/>
</dbReference>
<organism evidence="2 3">
    <name type="scientific">Flavobacterium cyanobacteriorum</name>
    <dbReference type="NCBI Taxonomy" id="2022802"/>
    <lineage>
        <taxon>Bacteria</taxon>
        <taxon>Pseudomonadati</taxon>
        <taxon>Bacteroidota</taxon>
        <taxon>Flavobacteriia</taxon>
        <taxon>Flavobacteriales</taxon>
        <taxon>Flavobacteriaceae</taxon>
        <taxon>Flavobacterium</taxon>
    </lineage>
</organism>
<reference evidence="2 3" key="1">
    <citation type="submission" date="2017-07" db="EMBL/GenBank/DDBJ databases">
        <title>Flavobacterium cyanobacteriorum sp. nov., isolated from cyanobacterial aggregates in a eutrophic lake.</title>
        <authorList>
            <person name="Cai H."/>
        </authorList>
    </citation>
    <scope>NUCLEOTIDE SEQUENCE [LARGE SCALE GENOMIC DNA]</scope>
    <source>
        <strain evidence="2 3">TH021</strain>
    </source>
</reference>
<gene>
    <name evidence="2" type="ORF">CHU92_04315</name>
</gene>
<evidence type="ECO:0000256" key="1">
    <source>
        <dbReference type="SAM" id="Phobius"/>
    </source>
</evidence>
<comment type="caution">
    <text evidence="2">The sequence shown here is derived from an EMBL/GenBank/DDBJ whole genome shotgun (WGS) entry which is preliminary data.</text>
</comment>
<dbReference type="InterPro" id="IPR036249">
    <property type="entry name" value="Thioredoxin-like_sf"/>
</dbReference>
<protein>
    <recommendedName>
        <fullName evidence="4">Redoxin domain-containing protein</fullName>
    </recommendedName>
</protein>
<dbReference type="EMBL" id="NOXV01000202">
    <property type="protein sequence ID" value="OYQ41586.1"/>
    <property type="molecule type" value="Genomic_DNA"/>
</dbReference>
<feature type="transmembrane region" description="Helical" evidence="1">
    <location>
        <begin position="6"/>
        <end position="25"/>
    </location>
</feature>
<keyword evidence="1" id="KW-1133">Transmembrane helix</keyword>
<dbReference type="Gene3D" id="3.40.30.10">
    <property type="entry name" value="Glutaredoxin"/>
    <property type="match status" value="1"/>
</dbReference>